<name>A0A3P6DZI8_BRAOL</name>
<protein>
    <recommendedName>
        <fullName evidence="2">DUF223 domain-containing protein</fullName>
    </recommendedName>
</protein>
<gene>
    <name evidence="1" type="ORF">BOLC9T57771H</name>
</gene>
<accession>A0A3P6DZI8</accession>
<organism evidence="1">
    <name type="scientific">Brassica oleracea</name>
    <name type="common">Wild cabbage</name>
    <dbReference type="NCBI Taxonomy" id="3712"/>
    <lineage>
        <taxon>Eukaryota</taxon>
        <taxon>Viridiplantae</taxon>
        <taxon>Streptophyta</taxon>
        <taxon>Embryophyta</taxon>
        <taxon>Tracheophyta</taxon>
        <taxon>Spermatophyta</taxon>
        <taxon>Magnoliopsida</taxon>
        <taxon>eudicotyledons</taxon>
        <taxon>Gunneridae</taxon>
        <taxon>Pentapetalae</taxon>
        <taxon>rosids</taxon>
        <taxon>malvids</taxon>
        <taxon>Brassicales</taxon>
        <taxon>Brassicaceae</taxon>
        <taxon>Brassiceae</taxon>
        <taxon>Brassica</taxon>
    </lineage>
</organism>
<evidence type="ECO:0008006" key="2">
    <source>
        <dbReference type="Google" id="ProtNLM"/>
    </source>
</evidence>
<sequence length="184" mass="20933">MLLGEYRLTPHPYKIGFFHTTFVGIADDFPTAVRKSYFCNVDVVGQIVNFGSLENKIIKGKDNMRLLVELRDPKFCSIKEWKGTYSISSGYNSTHILLNPTLDFIEEFKASLPDDSLTLTNNDSSQWSVGTATSIRARFFVLNERLTIGEIIDSSVVYRLHSSLLNFLHIYILHVLSVLLKNTH</sequence>
<dbReference type="EMBL" id="LR031875">
    <property type="protein sequence ID" value="VDD32448.1"/>
    <property type="molecule type" value="Genomic_DNA"/>
</dbReference>
<proteinExistence type="predicted"/>
<reference evidence="1" key="1">
    <citation type="submission" date="2018-11" db="EMBL/GenBank/DDBJ databases">
        <authorList>
            <consortium name="Genoscope - CEA"/>
            <person name="William W."/>
        </authorList>
    </citation>
    <scope>NUCLEOTIDE SEQUENCE</scope>
</reference>
<evidence type="ECO:0000313" key="1">
    <source>
        <dbReference type="EMBL" id="VDD32448.1"/>
    </source>
</evidence>
<dbReference type="AlphaFoldDB" id="A0A3P6DZI8"/>